<dbReference type="STRING" id="1284197.S8BYT1"/>
<dbReference type="HOGENOM" id="CLU_806581_0_0_1"/>
<feature type="compositionally biased region" description="Polar residues" evidence="1">
    <location>
        <begin position="137"/>
        <end position="146"/>
    </location>
</feature>
<feature type="compositionally biased region" description="Polar residues" evidence="1">
    <location>
        <begin position="209"/>
        <end position="223"/>
    </location>
</feature>
<protein>
    <submittedName>
        <fullName evidence="2">Uncharacterized protein</fullName>
    </submittedName>
</protein>
<keyword evidence="3" id="KW-1185">Reference proteome</keyword>
<proteinExistence type="predicted"/>
<sequence>MTSTLPLAAASSYTSPPLINSISTLHTLPSPPANDAELPKPGSDTAHHNAANSILASRRQNVSLPAFTFPSPNQRSFGYGLHSPAPSLLTPPSGSDHMGSVDSSNAVGQSFWANANPPHTTATPANFPYASTAPSQTAYSTAQSPGYATRGIVSPVSAPGRNQPLSPHHQEAIQSSTGPQPNFDGTSYSSSLTVPAPHGHLYSPGYHYHTQSPMTPVPTNTLGSPHDAYSSPPSSLPPPTPSSGYYTQHSPPYSYHGNQIPVGPASPSVTRPPVSSSLSHLHPLHASSPLAHGGYQSTHPRYLSAGIPAGVILTCIPRSMLQFPIKNGLSGVISVLKALIATTT</sequence>
<evidence type="ECO:0000313" key="2">
    <source>
        <dbReference type="EMBL" id="EPS40517.1"/>
    </source>
</evidence>
<gene>
    <name evidence="2" type="ORF">H072_5619</name>
</gene>
<dbReference type="OMA" id="FWANANP"/>
<organism evidence="2 3">
    <name type="scientific">Dactylellina haptotyla (strain CBS 200.50)</name>
    <name type="common">Nematode-trapping fungus</name>
    <name type="synonym">Monacrosporium haptotylum</name>
    <dbReference type="NCBI Taxonomy" id="1284197"/>
    <lineage>
        <taxon>Eukaryota</taxon>
        <taxon>Fungi</taxon>
        <taxon>Dikarya</taxon>
        <taxon>Ascomycota</taxon>
        <taxon>Pezizomycotina</taxon>
        <taxon>Orbiliomycetes</taxon>
        <taxon>Orbiliales</taxon>
        <taxon>Orbiliaceae</taxon>
        <taxon>Dactylellina</taxon>
    </lineage>
</organism>
<evidence type="ECO:0000313" key="3">
    <source>
        <dbReference type="Proteomes" id="UP000015100"/>
    </source>
</evidence>
<accession>S8BYT1</accession>
<comment type="caution">
    <text evidence="2">The sequence shown here is derived from an EMBL/GenBank/DDBJ whole genome shotgun (WGS) entry which is preliminary data.</text>
</comment>
<dbReference type="Proteomes" id="UP000015100">
    <property type="component" value="Unassembled WGS sequence"/>
</dbReference>
<reference evidence="3" key="2">
    <citation type="submission" date="2013-04" db="EMBL/GenBank/DDBJ databases">
        <title>Genomic mechanisms accounting for the adaptation to parasitism in nematode-trapping fungi.</title>
        <authorList>
            <person name="Ahren D.G."/>
        </authorList>
    </citation>
    <scope>NUCLEOTIDE SEQUENCE [LARGE SCALE GENOMIC DNA]</scope>
    <source>
        <strain evidence="3">CBS 200.50</strain>
    </source>
</reference>
<reference evidence="2 3" key="1">
    <citation type="journal article" date="2013" name="PLoS Genet.">
        <title>Genomic mechanisms accounting for the adaptation to parasitism in nematode-trapping fungi.</title>
        <authorList>
            <person name="Meerupati T."/>
            <person name="Andersson K.M."/>
            <person name="Friman E."/>
            <person name="Kumar D."/>
            <person name="Tunlid A."/>
            <person name="Ahren D."/>
        </authorList>
    </citation>
    <scope>NUCLEOTIDE SEQUENCE [LARGE SCALE GENOMIC DNA]</scope>
    <source>
        <strain evidence="2 3">CBS 200.50</strain>
    </source>
</reference>
<dbReference type="EMBL" id="AQGS01000336">
    <property type="protein sequence ID" value="EPS40517.1"/>
    <property type="molecule type" value="Genomic_DNA"/>
</dbReference>
<feature type="region of interest" description="Disordered" evidence="1">
    <location>
        <begin position="24"/>
        <end position="48"/>
    </location>
</feature>
<name>S8BYT1_DACHA</name>
<dbReference type="OrthoDB" id="8922241at2759"/>
<feature type="region of interest" description="Disordered" evidence="1">
    <location>
        <begin position="137"/>
        <end position="282"/>
    </location>
</feature>
<feature type="region of interest" description="Disordered" evidence="1">
    <location>
        <begin position="78"/>
        <end position="102"/>
    </location>
</feature>
<feature type="compositionally biased region" description="Low complexity" evidence="1">
    <location>
        <begin position="265"/>
        <end position="282"/>
    </location>
</feature>
<dbReference type="AlphaFoldDB" id="S8BYT1"/>
<feature type="compositionally biased region" description="Polar residues" evidence="1">
    <location>
        <begin position="172"/>
        <end position="193"/>
    </location>
</feature>
<evidence type="ECO:0000256" key="1">
    <source>
        <dbReference type="SAM" id="MobiDB-lite"/>
    </source>
</evidence>